<dbReference type="Pfam" id="PF24494">
    <property type="entry name" value="DUF7587"/>
    <property type="match status" value="1"/>
</dbReference>
<dbReference type="PANTHER" id="PTHR40781:SF1">
    <property type="match status" value="1"/>
</dbReference>
<dbReference type="EMBL" id="CAVMBE010000145">
    <property type="protein sequence ID" value="CAK4034884.1"/>
    <property type="molecule type" value="Genomic_DNA"/>
</dbReference>
<comment type="caution">
    <text evidence="2">The sequence shown here is derived from an EMBL/GenBank/DDBJ whole genome shotgun (WGS) entry which is preliminary data.</text>
</comment>
<evidence type="ECO:0000313" key="2">
    <source>
        <dbReference type="EMBL" id="CAK4034884.1"/>
    </source>
</evidence>
<dbReference type="InterPro" id="IPR056009">
    <property type="entry name" value="DUF7587"/>
</dbReference>
<evidence type="ECO:0000313" key="3">
    <source>
        <dbReference type="Proteomes" id="UP001296104"/>
    </source>
</evidence>
<gene>
    <name evidence="2" type="ORF">LECACI_7A010042</name>
</gene>
<dbReference type="PANTHER" id="PTHR40781">
    <property type="match status" value="1"/>
</dbReference>
<sequence length="159" mass="18961">MPRPLIEKYRYPQEDLPRYLWRVQYTGTNTISNDSGLWAAETTSSSFSWHAFRRRVINHFTWKNRYPSPFISFFSEEDHAKNWAEKMRQAGREDVEILCVDTQEDCMEGIYVFKLSEMVRNLRIWRSSLAKPARQHLKNGFFCLHHVPREAICEESVVL</sequence>
<organism evidence="2 3">
    <name type="scientific">Lecanosticta acicola</name>
    <dbReference type="NCBI Taxonomy" id="111012"/>
    <lineage>
        <taxon>Eukaryota</taxon>
        <taxon>Fungi</taxon>
        <taxon>Dikarya</taxon>
        <taxon>Ascomycota</taxon>
        <taxon>Pezizomycotina</taxon>
        <taxon>Dothideomycetes</taxon>
        <taxon>Dothideomycetidae</taxon>
        <taxon>Mycosphaerellales</taxon>
        <taxon>Mycosphaerellaceae</taxon>
        <taxon>Lecanosticta</taxon>
    </lineage>
</organism>
<dbReference type="Proteomes" id="UP001296104">
    <property type="component" value="Unassembled WGS sequence"/>
</dbReference>
<accession>A0AAI9EFZ5</accession>
<protein>
    <recommendedName>
        <fullName evidence="1">DUF7587 domain-containing protein</fullName>
    </recommendedName>
</protein>
<name>A0AAI9EFZ5_9PEZI</name>
<reference evidence="2" key="1">
    <citation type="submission" date="2023-11" db="EMBL/GenBank/DDBJ databases">
        <authorList>
            <person name="Alioto T."/>
            <person name="Alioto T."/>
            <person name="Gomez Garrido J."/>
        </authorList>
    </citation>
    <scope>NUCLEOTIDE SEQUENCE</scope>
</reference>
<evidence type="ECO:0000259" key="1">
    <source>
        <dbReference type="Pfam" id="PF24494"/>
    </source>
</evidence>
<feature type="domain" description="DUF7587" evidence="1">
    <location>
        <begin position="16"/>
        <end position="154"/>
    </location>
</feature>
<keyword evidence="3" id="KW-1185">Reference proteome</keyword>
<dbReference type="AlphaFoldDB" id="A0AAI9EFZ5"/>
<proteinExistence type="predicted"/>